<dbReference type="Proteomes" id="UP000192923">
    <property type="component" value="Unassembled WGS sequence"/>
</dbReference>
<evidence type="ECO:0000313" key="1">
    <source>
        <dbReference type="EMBL" id="SMF94431.1"/>
    </source>
</evidence>
<protein>
    <submittedName>
        <fullName evidence="1">Uncharacterized protein</fullName>
    </submittedName>
</protein>
<name>A0A1Y6CVL1_9GAMM</name>
<dbReference type="RefSeq" id="WP_176225150.1">
    <property type="nucleotide sequence ID" value="NZ_FXAM01000001.1"/>
</dbReference>
<dbReference type="STRING" id="1760988.SAMN02949497_1746"/>
<gene>
    <name evidence="1" type="ORF">SAMN02949497_1746</name>
</gene>
<dbReference type="InterPro" id="IPR054184">
    <property type="entry name" value="DUF6890"/>
</dbReference>
<proteinExistence type="predicted"/>
<dbReference type="AlphaFoldDB" id="A0A1Y6CVL1"/>
<dbReference type="Pfam" id="PF21830">
    <property type="entry name" value="DUF6890"/>
    <property type="match status" value="1"/>
</dbReference>
<organism evidence="1 2">
    <name type="scientific">Methylomagnum ishizawai</name>
    <dbReference type="NCBI Taxonomy" id="1760988"/>
    <lineage>
        <taxon>Bacteria</taxon>
        <taxon>Pseudomonadati</taxon>
        <taxon>Pseudomonadota</taxon>
        <taxon>Gammaproteobacteria</taxon>
        <taxon>Methylococcales</taxon>
        <taxon>Methylococcaceae</taxon>
        <taxon>Methylomagnum</taxon>
    </lineage>
</organism>
<sequence length="48" mass="5493">MVWLARHWLPGREPDPETLGAALWLEQRHWEHMRAAVAAGIDKAFSGK</sequence>
<reference evidence="1 2" key="1">
    <citation type="submission" date="2016-12" db="EMBL/GenBank/DDBJ databases">
        <authorList>
            <person name="Song W.-J."/>
            <person name="Kurnit D.M."/>
        </authorList>
    </citation>
    <scope>NUCLEOTIDE SEQUENCE [LARGE SCALE GENOMIC DNA]</scope>
    <source>
        <strain evidence="1 2">175</strain>
    </source>
</reference>
<evidence type="ECO:0000313" key="2">
    <source>
        <dbReference type="Proteomes" id="UP000192923"/>
    </source>
</evidence>
<accession>A0A1Y6CVL1</accession>
<keyword evidence="2" id="KW-1185">Reference proteome</keyword>
<dbReference type="EMBL" id="FXAM01000001">
    <property type="protein sequence ID" value="SMF94431.1"/>
    <property type="molecule type" value="Genomic_DNA"/>
</dbReference>